<dbReference type="Pfam" id="PF02042">
    <property type="entry name" value="RWP-RK"/>
    <property type="match status" value="1"/>
</dbReference>
<protein>
    <submittedName>
        <fullName evidence="9">Protein nlp1</fullName>
    </submittedName>
</protein>
<keyword evidence="10" id="KW-1185">Reference proteome</keyword>
<evidence type="ECO:0000256" key="6">
    <source>
        <dbReference type="ARBA" id="ARBA00023242"/>
    </source>
</evidence>
<dbReference type="PANTHER" id="PTHR46373:SF9">
    <property type="entry name" value="OS01G0246500 PROTEIN"/>
    <property type="match status" value="1"/>
</dbReference>
<feature type="region of interest" description="Disordered" evidence="7">
    <location>
        <begin position="1"/>
        <end position="65"/>
    </location>
</feature>
<organism evidence="9 10">
    <name type="scientific">Phtheirospermum japonicum</name>
    <dbReference type="NCBI Taxonomy" id="374723"/>
    <lineage>
        <taxon>Eukaryota</taxon>
        <taxon>Viridiplantae</taxon>
        <taxon>Streptophyta</taxon>
        <taxon>Embryophyta</taxon>
        <taxon>Tracheophyta</taxon>
        <taxon>Spermatophyta</taxon>
        <taxon>Magnoliopsida</taxon>
        <taxon>eudicotyledons</taxon>
        <taxon>Gunneridae</taxon>
        <taxon>Pentapetalae</taxon>
        <taxon>asterids</taxon>
        <taxon>lamiids</taxon>
        <taxon>Lamiales</taxon>
        <taxon>Orobanchaceae</taxon>
        <taxon>Orobanchaceae incertae sedis</taxon>
        <taxon>Phtheirospermum</taxon>
    </lineage>
</organism>
<evidence type="ECO:0000313" key="10">
    <source>
        <dbReference type="Proteomes" id="UP000653305"/>
    </source>
</evidence>
<proteinExistence type="predicted"/>
<dbReference type="PROSITE" id="PS51519">
    <property type="entry name" value="RWP_RK"/>
    <property type="match status" value="1"/>
</dbReference>
<dbReference type="Proteomes" id="UP000653305">
    <property type="component" value="Unassembled WGS sequence"/>
</dbReference>
<keyword evidence="3" id="KW-0175">Coiled coil</keyword>
<dbReference type="InterPro" id="IPR044607">
    <property type="entry name" value="RKD-like"/>
</dbReference>
<dbReference type="InterPro" id="IPR003035">
    <property type="entry name" value="RWP-RK_dom"/>
</dbReference>
<keyword evidence="2" id="KW-0805">Transcription regulation</keyword>
<keyword evidence="5" id="KW-0804">Transcription</keyword>
<keyword evidence="6" id="KW-0539">Nucleus</keyword>
<evidence type="ECO:0000256" key="4">
    <source>
        <dbReference type="ARBA" id="ARBA00023125"/>
    </source>
</evidence>
<dbReference type="EMBL" id="BMAC01001129">
    <property type="protein sequence ID" value="GFQ05885.1"/>
    <property type="molecule type" value="Genomic_DNA"/>
</dbReference>
<comment type="caution">
    <text evidence="9">The sequence shown here is derived from an EMBL/GenBank/DDBJ whole genome shotgun (WGS) entry which is preliminary data.</text>
</comment>
<accession>A0A830DB73</accession>
<dbReference type="PANTHER" id="PTHR46373">
    <property type="entry name" value="PROTEIN RKD4"/>
    <property type="match status" value="1"/>
</dbReference>
<name>A0A830DB73_9LAMI</name>
<evidence type="ECO:0000256" key="5">
    <source>
        <dbReference type="ARBA" id="ARBA00023163"/>
    </source>
</evidence>
<evidence type="ECO:0000313" key="9">
    <source>
        <dbReference type="EMBL" id="GFQ05885.1"/>
    </source>
</evidence>
<gene>
    <name evidence="9" type="ORF">PHJA_002732500</name>
</gene>
<comment type="function">
    <text evidence="1">Putative transcription factor.</text>
</comment>
<evidence type="ECO:0000256" key="1">
    <source>
        <dbReference type="ARBA" id="ARBA00004049"/>
    </source>
</evidence>
<keyword evidence="4" id="KW-0238">DNA-binding</keyword>
<feature type="domain" description="RWP-RK" evidence="8">
    <location>
        <begin position="48"/>
        <end position="125"/>
    </location>
</feature>
<dbReference type="OrthoDB" id="906903at2759"/>
<evidence type="ECO:0000256" key="7">
    <source>
        <dbReference type="SAM" id="MobiDB-lite"/>
    </source>
</evidence>
<dbReference type="GO" id="GO:0003677">
    <property type="term" value="F:DNA binding"/>
    <property type="evidence" value="ECO:0007669"/>
    <property type="project" value="UniProtKB-KW"/>
</dbReference>
<evidence type="ECO:0000256" key="3">
    <source>
        <dbReference type="ARBA" id="ARBA00023054"/>
    </source>
</evidence>
<dbReference type="AlphaFoldDB" id="A0A830DB73"/>
<sequence length="125" mass="13518">MSTFGLQSPSSNSQIPQPPLMGTLQNQSPNLYPNRSILPNSNPILNTNPNPNQSPNPNPATGLKSPSFEEVSKLFSLPLSDAADSLGICPSVLKKVCYDNGLVRWPYRKFVTEGCGVKFLKVIGC</sequence>
<evidence type="ECO:0000256" key="2">
    <source>
        <dbReference type="ARBA" id="ARBA00023015"/>
    </source>
</evidence>
<feature type="compositionally biased region" description="Polar residues" evidence="7">
    <location>
        <begin position="23"/>
        <end position="45"/>
    </location>
</feature>
<reference evidence="9" key="1">
    <citation type="submission" date="2020-07" db="EMBL/GenBank/DDBJ databases">
        <title>Ethylene signaling mediates host invasion by parasitic plants.</title>
        <authorList>
            <person name="Yoshida S."/>
        </authorList>
    </citation>
    <scope>NUCLEOTIDE SEQUENCE</scope>
    <source>
        <strain evidence="9">Okayama</strain>
    </source>
</reference>
<dbReference type="GO" id="GO:0003700">
    <property type="term" value="F:DNA-binding transcription factor activity"/>
    <property type="evidence" value="ECO:0007669"/>
    <property type="project" value="InterPro"/>
</dbReference>
<evidence type="ECO:0000259" key="8">
    <source>
        <dbReference type="PROSITE" id="PS51519"/>
    </source>
</evidence>